<dbReference type="Proteomes" id="UP000199687">
    <property type="component" value="Unassembled WGS sequence"/>
</dbReference>
<reference evidence="1 2" key="1">
    <citation type="submission" date="2016-10" db="EMBL/GenBank/DDBJ databases">
        <authorList>
            <person name="de Groot N.N."/>
        </authorList>
    </citation>
    <scope>NUCLEOTIDE SEQUENCE [LARGE SCALE GENOMIC DNA]</scope>
    <source>
        <strain evidence="1 2">CGMCC 1.7727</strain>
    </source>
</reference>
<dbReference type="EMBL" id="FOGL01000028">
    <property type="protein sequence ID" value="SES25209.1"/>
    <property type="molecule type" value="Genomic_DNA"/>
</dbReference>
<dbReference type="AlphaFoldDB" id="A0A1H9VUJ8"/>
<gene>
    <name evidence="1" type="ORF">SAMN04487944_1282</name>
</gene>
<accession>A0A1H9VUJ8</accession>
<evidence type="ECO:0000313" key="1">
    <source>
        <dbReference type="EMBL" id="SES25209.1"/>
    </source>
</evidence>
<organism evidence="1 2">
    <name type="scientific">Gracilibacillus ureilyticus</name>
    <dbReference type="NCBI Taxonomy" id="531814"/>
    <lineage>
        <taxon>Bacteria</taxon>
        <taxon>Bacillati</taxon>
        <taxon>Bacillota</taxon>
        <taxon>Bacilli</taxon>
        <taxon>Bacillales</taxon>
        <taxon>Bacillaceae</taxon>
        <taxon>Gracilibacillus</taxon>
    </lineage>
</organism>
<protein>
    <submittedName>
        <fullName evidence="1">Uncharacterized protein</fullName>
    </submittedName>
</protein>
<evidence type="ECO:0000313" key="2">
    <source>
        <dbReference type="Proteomes" id="UP000199687"/>
    </source>
</evidence>
<dbReference type="RefSeq" id="WP_089744143.1">
    <property type="nucleotide sequence ID" value="NZ_FOGL01000028.1"/>
</dbReference>
<name>A0A1H9VUJ8_9BACI</name>
<dbReference type="OrthoDB" id="2706699at2"/>
<proteinExistence type="predicted"/>
<sequence length="65" mass="8040">MKENWKIRRKLKSRKSKKHKDDYTAWDVIVDVLLWVPELLIFPFRMLFWFLRIIGKFLGELLDAF</sequence>
<keyword evidence="2" id="KW-1185">Reference proteome</keyword>
<dbReference type="STRING" id="531814.SAMN04487944_1282"/>